<dbReference type="AlphaFoldDB" id="A0A0Q2MMH5"/>
<evidence type="ECO:0000313" key="2">
    <source>
        <dbReference type="EMBL" id="KQH80895.1"/>
    </source>
</evidence>
<feature type="transmembrane region" description="Helical" evidence="1">
    <location>
        <begin position="28"/>
        <end position="50"/>
    </location>
</feature>
<keyword evidence="1" id="KW-0812">Transmembrane</keyword>
<dbReference type="EMBL" id="LKTM01000003">
    <property type="protein sequence ID" value="KQH80895.1"/>
    <property type="molecule type" value="Genomic_DNA"/>
</dbReference>
<keyword evidence="1" id="KW-0472">Membrane</keyword>
<protein>
    <submittedName>
        <fullName evidence="2">Uncharacterized protein</fullName>
    </submittedName>
</protein>
<accession>A0A0Q2MMH5</accession>
<comment type="caution">
    <text evidence="2">The sequence shown here is derived from an EMBL/GenBank/DDBJ whole genome shotgun (WGS) entry which is preliminary data.</text>
</comment>
<evidence type="ECO:0000313" key="3">
    <source>
        <dbReference type="Proteomes" id="UP000051677"/>
    </source>
</evidence>
<gene>
    <name evidence="2" type="ORF">AO501_31800</name>
</gene>
<organism evidence="2 3">
    <name type="scientific">Mycobacterium gordonae</name>
    <dbReference type="NCBI Taxonomy" id="1778"/>
    <lineage>
        <taxon>Bacteria</taxon>
        <taxon>Bacillati</taxon>
        <taxon>Actinomycetota</taxon>
        <taxon>Actinomycetes</taxon>
        <taxon>Mycobacteriales</taxon>
        <taxon>Mycobacteriaceae</taxon>
        <taxon>Mycobacterium</taxon>
    </lineage>
</organism>
<reference evidence="2 3" key="1">
    <citation type="submission" date="2015-10" db="EMBL/GenBank/DDBJ databases">
        <title>Mycobacterium gordonae draft genome assembly.</title>
        <authorList>
            <person name="Ustinova V."/>
            <person name="Smirnova T."/>
            <person name="Blagodatskikh K."/>
            <person name="Varlamov D."/>
            <person name="Larionova E."/>
            <person name="Chernousova L."/>
        </authorList>
    </citation>
    <scope>NUCLEOTIDE SEQUENCE [LARGE SCALE GENOMIC DNA]</scope>
    <source>
        <strain evidence="2 3">CTRI 14-8773</strain>
    </source>
</reference>
<evidence type="ECO:0000256" key="1">
    <source>
        <dbReference type="SAM" id="Phobius"/>
    </source>
</evidence>
<name>A0A0Q2MMH5_MYCGO</name>
<keyword evidence="1" id="KW-1133">Transmembrane helix</keyword>
<dbReference type="Proteomes" id="UP000051677">
    <property type="component" value="Unassembled WGS sequence"/>
</dbReference>
<proteinExistence type="predicted"/>
<sequence>MQEGMGILGIGDVRGTGDMLGIGDIDGISGLFIGIFGSAIICFMSASMDFPNRVRRAGRRGVCHGFLLRR</sequence>